<dbReference type="Proteomes" id="UP000237056">
    <property type="component" value="Unassembled WGS sequence"/>
</dbReference>
<sequence>MRAFKIYLVFALFISQFLFAQLNNFTFNVTPTHETCTANGSLSFVTTNLQAGSTIVYAIYLLPNTTTPIAITSANNYGGLTAGNYRVIATQSLGGNAASKQQDVVIQNQIQILDYQVSSERVICGNDGKIIITTTSGTAVSYEIFAGPVIRPLQSSNIFSNLPVGMYQIRVYNSCGEGVVKTFTLVNLDPTLQLSASSPQLSGCNQALLGVNISFVNPTIGVIKYPLQITATVTTNAGVTTTFSQTLTNDTFYGFSIPYTLAQTYSYQYTVVDGCGASYSISGTFVLNFSATHSLSPVDCTHKKIIFNSISALQLTSAPSTYPNPLPQNLTPQISSNSFTSAPLSAGVYVFQVTDVCGNQESVSITIEAQDNNQPYHILYNRTCATGSVIIYNVSEAVLVNAPATFTGGSLPLNYTSVINSGNLLSIQNLPIGTYQFSLVNTCGISSTLVVTITAMTVSPTVSILGSCDIGFDTLKISGAMVSLQLISAPSAYTGVVPFDFSSALISNGSNSVFTLNNLPIGTYVFTSYNACNTLSTTTVNIAGYQENTVINVIPHCGSFDLNLQHTSTNTSSLNTFWLQKYYPNSNTWGHPTTGVVYIAGSTPTNTNSLAITNNFLNLNLQFSGSFRIVKSQATYGLNNTAPFCYKVIKEFIFDNQPKINSITSVSCGSNLEVYVNATGMPTLTYKITQQNGQPFVVDNGTSNVFSGLTAGIYNFQIIDGCGNVLNSLYEIVTTDPMVITPNGFCNGQPASLSVPNYPFLTYKWWKGTNNTTILSTSNVVNFNSFNSTTDNGDYHVEVIYPTNVSSCLNTTLSYTINIDNPLPNAGADATVSYCGNQGFINLPSLIVGNYTAGGTWQELTTSGMLSGSVWDSNNVLPGTYQFKYTVAGVCSTFDYSIITITIKSIPNTPTILGNLNLCEGDVLNLTTSYLPNVTYHWQGPNGFTSSLQNINIDNVSILNQGVYTLYLDKQGCVSPSVSVNVSVYTVPQCVVEQGCQENVYLLQAFPVNNSYNPADVNYSWTGPSGFSSTLNPVDITKKEVGVYTLTITNNQGCTTTKTVDVVATHCQIPLGISPNEDGKNDTFNLIGFNVKYIKIYSRYGVTVYEKEGYLNEWHGQDFKDRLLPAGTYYYYLEFADNKEAKTGWVYVNRED</sequence>
<dbReference type="SUPFAM" id="SSF49299">
    <property type="entry name" value="PKD domain"/>
    <property type="match status" value="1"/>
</dbReference>
<dbReference type="NCBIfam" id="TIGR04131">
    <property type="entry name" value="Bac_Flav_CTERM"/>
    <property type="match status" value="1"/>
</dbReference>
<reference evidence="2 3" key="1">
    <citation type="submission" date="2018-01" db="EMBL/GenBank/DDBJ databases">
        <title>Genomic Encyclopedia of Type Strains, Phase I: the one thousand microbial genomes (KMG-I) project.</title>
        <authorList>
            <person name="Goeker M."/>
        </authorList>
    </citation>
    <scope>NUCLEOTIDE SEQUENCE [LARGE SCALE GENOMIC DNA]</scope>
    <source>
        <strain evidence="2 3">DSM 17960</strain>
    </source>
</reference>
<evidence type="ECO:0000313" key="2">
    <source>
        <dbReference type="EMBL" id="POS02461.1"/>
    </source>
</evidence>
<dbReference type="OrthoDB" id="601690at2"/>
<proteinExistence type="predicted"/>
<dbReference type="Gene3D" id="2.60.40.10">
    <property type="entry name" value="Immunoglobulins"/>
    <property type="match status" value="2"/>
</dbReference>
<feature type="signal peptide" evidence="1">
    <location>
        <begin position="1"/>
        <end position="20"/>
    </location>
</feature>
<protein>
    <submittedName>
        <fullName evidence="2">Gliding motility-associated-like protein</fullName>
    </submittedName>
</protein>
<dbReference type="RefSeq" id="WP_103725514.1">
    <property type="nucleotide sequence ID" value="NZ_PQNY01000004.1"/>
</dbReference>
<feature type="chain" id="PRO_5015572202" evidence="1">
    <location>
        <begin position="21"/>
        <end position="1152"/>
    </location>
</feature>
<dbReference type="InterPro" id="IPR026341">
    <property type="entry name" value="T9SS_type_B"/>
</dbReference>
<keyword evidence="3" id="KW-1185">Reference proteome</keyword>
<dbReference type="EMBL" id="PQNY01000004">
    <property type="protein sequence ID" value="POS02461.1"/>
    <property type="molecule type" value="Genomic_DNA"/>
</dbReference>
<keyword evidence="1" id="KW-0732">Signal</keyword>
<dbReference type="AlphaFoldDB" id="A0A2S4N9S8"/>
<dbReference type="InterPro" id="IPR035986">
    <property type="entry name" value="PKD_dom_sf"/>
</dbReference>
<dbReference type="Pfam" id="PF13585">
    <property type="entry name" value="CHU_C"/>
    <property type="match status" value="1"/>
</dbReference>
<gene>
    <name evidence="2" type="ORF">Q361_104184</name>
</gene>
<evidence type="ECO:0000313" key="3">
    <source>
        <dbReference type="Proteomes" id="UP000237056"/>
    </source>
</evidence>
<organism evidence="2 3">
    <name type="scientific">Flavobacterium croceum DSM 17960</name>
    <dbReference type="NCBI Taxonomy" id="1121886"/>
    <lineage>
        <taxon>Bacteria</taxon>
        <taxon>Pseudomonadati</taxon>
        <taxon>Bacteroidota</taxon>
        <taxon>Flavobacteriia</taxon>
        <taxon>Flavobacteriales</taxon>
        <taxon>Flavobacteriaceae</taxon>
        <taxon>Flavobacterium</taxon>
    </lineage>
</organism>
<dbReference type="InterPro" id="IPR013783">
    <property type="entry name" value="Ig-like_fold"/>
</dbReference>
<comment type="caution">
    <text evidence="2">The sequence shown here is derived from an EMBL/GenBank/DDBJ whole genome shotgun (WGS) entry which is preliminary data.</text>
</comment>
<name>A0A2S4N9S8_9FLAO</name>
<evidence type="ECO:0000256" key="1">
    <source>
        <dbReference type="SAM" id="SignalP"/>
    </source>
</evidence>
<accession>A0A2S4N9S8</accession>